<dbReference type="Proteomes" id="UP000829196">
    <property type="component" value="Unassembled WGS sequence"/>
</dbReference>
<organism evidence="1 2">
    <name type="scientific">Dendrobium nobile</name>
    <name type="common">Orchid</name>
    <dbReference type="NCBI Taxonomy" id="94219"/>
    <lineage>
        <taxon>Eukaryota</taxon>
        <taxon>Viridiplantae</taxon>
        <taxon>Streptophyta</taxon>
        <taxon>Embryophyta</taxon>
        <taxon>Tracheophyta</taxon>
        <taxon>Spermatophyta</taxon>
        <taxon>Magnoliopsida</taxon>
        <taxon>Liliopsida</taxon>
        <taxon>Asparagales</taxon>
        <taxon>Orchidaceae</taxon>
        <taxon>Epidendroideae</taxon>
        <taxon>Malaxideae</taxon>
        <taxon>Dendrobiinae</taxon>
        <taxon>Dendrobium</taxon>
    </lineage>
</organism>
<proteinExistence type="predicted"/>
<dbReference type="InterPro" id="IPR010765">
    <property type="entry name" value="DUF1350"/>
</dbReference>
<protein>
    <submittedName>
        <fullName evidence="1">Uncharacterized protein</fullName>
    </submittedName>
</protein>
<keyword evidence="2" id="KW-1185">Reference proteome</keyword>
<dbReference type="AlphaFoldDB" id="A0A8T3BB80"/>
<sequence length="414" mass="45857">MALPLPLSHRLRSTFSPSAFLLPSTPRVPLAFLSSNGYFTGGRQSLRNPDKIYRRLDSCLVVPPPAGRRPVAIVKFLGGAFIGAAPELTYRYRTLLSFEFNRPRSVFEKLNTETFSFAGSFLMELLANEGFLIVSVPYGVTFDHTTVAREVYERFHSCLDRLVSSGVPDSNLTGSELCDLPLCSVGHSNGALLQMLVGSYFPEKIPKANAVISFNNKPASEAVPYFEQIGPIARQLVPLVEASPIYSMARNASGDVWKALLDSAGAFAQELDQEIMTSLTKFVDQLPSVIGQVNEGISEFRPTPLENREFFKKSYRVPHTLLVKFNVDAIDESDVLEDILRPRTESFGGTVEKITLSGNHLTPCIQDVKWQVGYHYTPADALAQSLKSLSLNEIRVLARTIADWLKGRTTEMQS</sequence>
<reference evidence="1" key="1">
    <citation type="journal article" date="2022" name="Front. Genet.">
        <title>Chromosome-Scale Assembly of the Dendrobium nobile Genome Provides Insights Into the Molecular Mechanism of the Biosynthesis of the Medicinal Active Ingredient of Dendrobium.</title>
        <authorList>
            <person name="Xu Q."/>
            <person name="Niu S.-C."/>
            <person name="Li K.-L."/>
            <person name="Zheng P.-J."/>
            <person name="Zhang X.-J."/>
            <person name="Jia Y."/>
            <person name="Liu Y."/>
            <person name="Niu Y.-X."/>
            <person name="Yu L.-H."/>
            <person name="Chen D.-F."/>
            <person name="Zhang G.-Q."/>
        </authorList>
    </citation>
    <scope>NUCLEOTIDE SEQUENCE</scope>
    <source>
        <tissue evidence="1">Leaf</tissue>
    </source>
</reference>
<dbReference type="PANTHER" id="PTHR34127:SF3">
    <property type="entry name" value="INITIATION FACTOR 4F SUBUNIT (DUF1350)"/>
    <property type="match status" value="1"/>
</dbReference>
<accession>A0A8T3BB80</accession>
<dbReference type="PANTHER" id="PTHR34127">
    <property type="entry name" value="OS04G0405600 PROTEIN"/>
    <property type="match status" value="1"/>
</dbReference>
<dbReference type="OrthoDB" id="3980at2759"/>
<gene>
    <name evidence="1" type="ORF">KFK09_013804</name>
</gene>
<name>A0A8T3BB80_DENNO</name>
<dbReference type="EMBL" id="JAGYWB010000010">
    <property type="protein sequence ID" value="KAI0507676.1"/>
    <property type="molecule type" value="Genomic_DNA"/>
</dbReference>
<evidence type="ECO:0000313" key="2">
    <source>
        <dbReference type="Proteomes" id="UP000829196"/>
    </source>
</evidence>
<evidence type="ECO:0000313" key="1">
    <source>
        <dbReference type="EMBL" id="KAI0507676.1"/>
    </source>
</evidence>
<comment type="caution">
    <text evidence="1">The sequence shown here is derived from an EMBL/GenBank/DDBJ whole genome shotgun (WGS) entry which is preliminary data.</text>
</comment>
<dbReference type="Pfam" id="PF07082">
    <property type="entry name" value="DUF1350"/>
    <property type="match status" value="1"/>
</dbReference>